<accession>A0ACC0ATH1</accession>
<comment type="caution">
    <text evidence="1">The sequence shown here is derived from an EMBL/GenBank/DDBJ whole genome shotgun (WGS) entry which is preliminary data.</text>
</comment>
<proteinExistence type="predicted"/>
<evidence type="ECO:0000313" key="2">
    <source>
        <dbReference type="Proteomes" id="UP001060085"/>
    </source>
</evidence>
<reference evidence="2" key="1">
    <citation type="journal article" date="2023" name="Nat. Plants">
        <title>Single-cell RNA sequencing provides a high-resolution roadmap for understanding the multicellular compartmentation of specialized metabolism.</title>
        <authorList>
            <person name="Sun S."/>
            <person name="Shen X."/>
            <person name="Li Y."/>
            <person name="Li Y."/>
            <person name="Wang S."/>
            <person name="Li R."/>
            <person name="Zhang H."/>
            <person name="Shen G."/>
            <person name="Guo B."/>
            <person name="Wei J."/>
            <person name="Xu J."/>
            <person name="St-Pierre B."/>
            <person name="Chen S."/>
            <person name="Sun C."/>
        </authorList>
    </citation>
    <scope>NUCLEOTIDE SEQUENCE [LARGE SCALE GENOMIC DNA]</scope>
</reference>
<gene>
    <name evidence="1" type="ORF">M9H77_22742</name>
</gene>
<evidence type="ECO:0000313" key="1">
    <source>
        <dbReference type="EMBL" id="KAI5663419.1"/>
    </source>
</evidence>
<name>A0ACC0ATH1_CATRO</name>
<keyword evidence="2" id="KW-1185">Reference proteome</keyword>
<dbReference type="EMBL" id="CM044705">
    <property type="protein sequence ID" value="KAI5663419.1"/>
    <property type="molecule type" value="Genomic_DNA"/>
</dbReference>
<dbReference type="Proteomes" id="UP001060085">
    <property type="component" value="Linkage Group LG05"/>
</dbReference>
<protein>
    <submittedName>
        <fullName evidence="1">Uncharacterized protein</fullName>
    </submittedName>
</protein>
<organism evidence="1 2">
    <name type="scientific">Catharanthus roseus</name>
    <name type="common">Madagascar periwinkle</name>
    <name type="synonym">Vinca rosea</name>
    <dbReference type="NCBI Taxonomy" id="4058"/>
    <lineage>
        <taxon>Eukaryota</taxon>
        <taxon>Viridiplantae</taxon>
        <taxon>Streptophyta</taxon>
        <taxon>Embryophyta</taxon>
        <taxon>Tracheophyta</taxon>
        <taxon>Spermatophyta</taxon>
        <taxon>Magnoliopsida</taxon>
        <taxon>eudicotyledons</taxon>
        <taxon>Gunneridae</taxon>
        <taxon>Pentapetalae</taxon>
        <taxon>asterids</taxon>
        <taxon>lamiids</taxon>
        <taxon>Gentianales</taxon>
        <taxon>Apocynaceae</taxon>
        <taxon>Rauvolfioideae</taxon>
        <taxon>Vinceae</taxon>
        <taxon>Catharanthinae</taxon>
        <taxon>Catharanthus</taxon>
    </lineage>
</organism>
<sequence length="184" mass="21349">MVVLMDSMLMVGTTMEMETTLLDDMLELVEIMKPSMIEEFLKENELPQATIEVEESVVLHIKEEISNEEHCDLIRDKNIEKESIEIKEKERVENKERLVERSCIFDSILSFEKREFFDKRNPKRNVDHLGIKWTACEELDLPPTVGPALTITGRFLDKTSFEDRTLPCPVLIKDLIDCGIYGIN</sequence>